<dbReference type="AlphaFoldDB" id="A0A4Q9FHR2"/>
<proteinExistence type="inferred from homology"/>
<dbReference type="EMBL" id="SIRT01000004">
    <property type="protein sequence ID" value="TBN04423.1"/>
    <property type="molecule type" value="Genomic_DNA"/>
</dbReference>
<dbReference type="InterPro" id="IPR013786">
    <property type="entry name" value="AcylCoA_DH/ox_N"/>
</dbReference>
<accession>A0A4Q9FHR2</accession>
<dbReference type="Gene3D" id="1.10.540.10">
    <property type="entry name" value="Acyl-CoA dehydrogenase/oxidase, N-terminal domain"/>
    <property type="match status" value="1"/>
</dbReference>
<gene>
    <name evidence="9" type="ORF">EYD45_07340</name>
</gene>
<dbReference type="SUPFAM" id="SSF56645">
    <property type="entry name" value="Acyl-CoA dehydrogenase NM domain-like"/>
    <property type="match status" value="1"/>
</dbReference>
<comment type="similarity">
    <text evidence="2 5">Belongs to the acyl-CoA dehydrogenase family.</text>
</comment>
<dbReference type="PANTHER" id="PTHR43884">
    <property type="entry name" value="ACYL-COA DEHYDROGENASE"/>
    <property type="match status" value="1"/>
</dbReference>
<keyword evidence="4 5" id="KW-0274">FAD</keyword>
<evidence type="ECO:0000256" key="5">
    <source>
        <dbReference type="RuleBase" id="RU362125"/>
    </source>
</evidence>
<dbReference type="FunFam" id="1.20.140.10:FF:000004">
    <property type="entry name" value="Acyl-CoA dehydrogenase FadE25"/>
    <property type="match status" value="1"/>
</dbReference>
<dbReference type="InterPro" id="IPR046373">
    <property type="entry name" value="Acyl-CoA_Oxase/DH_mid-dom_sf"/>
</dbReference>
<dbReference type="OrthoDB" id="9802447at2"/>
<comment type="caution">
    <text evidence="9">The sequence shown here is derived from an EMBL/GenBank/DDBJ whole genome shotgun (WGS) entry which is preliminary data.</text>
</comment>
<dbReference type="InterPro" id="IPR037069">
    <property type="entry name" value="AcylCoA_DH/ox_N_sf"/>
</dbReference>
<protein>
    <submittedName>
        <fullName evidence="9">Acyl-CoA dehydrogenase</fullName>
    </submittedName>
</protein>
<feature type="domain" description="Acyl-CoA dehydrogenase/oxidase C-terminal" evidence="6">
    <location>
        <begin position="233"/>
        <end position="380"/>
    </location>
</feature>
<dbReference type="Pfam" id="PF02771">
    <property type="entry name" value="Acyl-CoA_dh_N"/>
    <property type="match status" value="1"/>
</dbReference>
<dbReference type="Pfam" id="PF00441">
    <property type="entry name" value="Acyl-CoA_dh_1"/>
    <property type="match status" value="1"/>
</dbReference>
<evidence type="ECO:0000256" key="4">
    <source>
        <dbReference type="ARBA" id="ARBA00022827"/>
    </source>
</evidence>
<dbReference type="GO" id="GO:0003995">
    <property type="term" value="F:acyl-CoA dehydrogenase activity"/>
    <property type="evidence" value="ECO:0007669"/>
    <property type="project" value="TreeGrafter"/>
</dbReference>
<keyword evidence="3 5" id="KW-0285">Flavoprotein</keyword>
<keyword evidence="10" id="KW-1185">Reference proteome</keyword>
<evidence type="ECO:0000313" key="10">
    <source>
        <dbReference type="Proteomes" id="UP000291142"/>
    </source>
</evidence>
<evidence type="ECO:0000256" key="1">
    <source>
        <dbReference type="ARBA" id="ARBA00001974"/>
    </source>
</evidence>
<comment type="cofactor">
    <cofactor evidence="1 5">
        <name>FAD</name>
        <dbReference type="ChEBI" id="CHEBI:57692"/>
    </cofactor>
</comment>
<dbReference type="InterPro" id="IPR006091">
    <property type="entry name" value="Acyl-CoA_Oxase/DH_mid-dom"/>
</dbReference>
<sequence length="383" mass="42313">MDLSWSKAQIEYKKKVIEFAEQNLNNSISERDHVLEFSREDWNKCAKFGIQGLASPKKYGGHEDDIDILTATLAMEGLGYGCRDNGLPFSLNAQMWTVQLPIAQFGNAFQKEKYLKPLASGEWIGSHGLTEANAGSDIFNMETTATKVDGGYLLNGSKRLITLGPICDMVLVFAKTNPKLGKWGVSGFIVESNSKGFKRSANKSKMGLRTVPIGDLEFKDCFVPEENRLGKEGAGWSITIASLEYDRCNILASQLGAMEYQLEDTIKFVKGRKQFGQSIGGFQSISNRIADMKLRLETSRLLLYKVAWLKSQGKSAMMEAALLKLHLSESFISSSLDAIRCHGGSGYLTEFEVERNLRDAVGGVIYAGTSDIQRNIISQILGL</sequence>
<dbReference type="Proteomes" id="UP000291142">
    <property type="component" value="Unassembled WGS sequence"/>
</dbReference>
<evidence type="ECO:0000259" key="8">
    <source>
        <dbReference type="Pfam" id="PF02771"/>
    </source>
</evidence>
<dbReference type="RefSeq" id="WP_130963892.1">
    <property type="nucleotide sequence ID" value="NZ_SIRT01000004.1"/>
</dbReference>
<dbReference type="Gene3D" id="1.20.140.10">
    <property type="entry name" value="Butyryl-CoA Dehydrogenase, subunit A, domain 3"/>
    <property type="match status" value="1"/>
</dbReference>
<dbReference type="GO" id="GO:0050660">
    <property type="term" value="F:flavin adenine dinucleotide binding"/>
    <property type="evidence" value="ECO:0007669"/>
    <property type="project" value="InterPro"/>
</dbReference>
<feature type="domain" description="Acyl-CoA oxidase/dehydrogenase middle" evidence="7">
    <location>
        <begin position="128"/>
        <end position="221"/>
    </location>
</feature>
<dbReference type="Gene3D" id="2.40.110.10">
    <property type="entry name" value="Butyryl-CoA Dehydrogenase, subunit A, domain 2"/>
    <property type="match status" value="1"/>
</dbReference>
<organism evidence="9 10">
    <name type="scientific">Hyunsoonleella flava</name>
    <dbReference type="NCBI Taxonomy" id="2527939"/>
    <lineage>
        <taxon>Bacteria</taxon>
        <taxon>Pseudomonadati</taxon>
        <taxon>Bacteroidota</taxon>
        <taxon>Flavobacteriia</taxon>
        <taxon>Flavobacteriales</taxon>
        <taxon>Flavobacteriaceae</taxon>
    </lineage>
</organism>
<evidence type="ECO:0000256" key="3">
    <source>
        <dbReference type="ARBA" id="ARBA00022630"/>
    </source>
</evidence>
<evidence type="ECO:0000259" key="6">
    <source>
        <dbReference type="Pfam" id="PF00441"/>
    </source>
</evidence>
<dbReference type="InterPro" id="IPR009100">
    <property type="entry name" value="AcylCoA_DH/oxidase_NM_dom_sf"/>
</dbReference>
<dbReference type="InterPro" id="IPR009075">
    <property type="entry name" value="AcylCo_DH/oxidase_C"/>
</dbReference>
<dbReference type="Pfam" id="PF02770">
    <property type="entry name" value="Acyl-CoA_dh_M"/>
    <property type="match status" value="1"/>
</dbReference>
<evidence type="ECO:0000313" key="9">
    <source>
        <dbReference type="EMBL" id="TBN04423.1"/>
    </source>
</evidence>
<feature type="domain" description="Acyl-CoA dehydrogenase/oxidase N-terminal" evidence="8">
    <location>
        <begin position="8"/>
        <end position="122"/>
    </location>
</feature>
<evidence type="ECO:0000256" key="2">
    <source>
        <dbReference type="ARBA" id="ARBA00009347"/>
    </source>
</evidence>
<keyword evidence="5" id="KW-0560">Oxidoreductase</keyword>
<dbReference type="InterPro" id="IPR036250">
    <property type="entry name" value="AcylCo_DH-like_C"/>
</dbReference>
<dbReference type="SUPFAM" id="SSF47203">
    <property type="entry name" value="Acyl-CoA dehydrogenase C-terminal domain-like"/>
    <property type="match status" value="1"/>
</dbReference>
<dbReference type="PANTHER" id="PTHR43884:SF12">
    <property type="entry name" value="ISOVALERYL-COA DEHYDROGENASE, MITOCHONDRIAL-RELATED"/>
    <property type="match status" value="1"/>
</dbReference>
<name>A0A4Q9FHR2_9FLAO</name>
<evidence type="ECO:0000259" key="7">
    <source>
        <dbReference type="Pfam" id="PF02770"/>
    </source>
</evidence>
<reference evidence="9 10" key="1">
    <citation type="submission" date="2019-02" db="EMBL/GenBank/DDBJ databases">
        <title>Hyunsoonleella sp., isolated from marine sediment.</title>
        <authorList>
            <person name="Liu B.-T."/>
        </authorList>
    </citation>
    <scope>NUCLEOTIDE SEQUENCE [LARGE SCALE GENOMIC DNA]</scope>
    <source>
        <strain evidence="9 10">T58</strain>
    </source>
</reference>